<dbReference type="InterPro" id="IPR024079">
    <property type="entry name" value="MetalloPept_cat_dom_sf"/>
</dbReference>
<dbReference type="SUPFAM" id="SSF55486">
    <property type="entry name" value="Metalloproteases ('zincins'), catalytic domain"/>
    <property type="match status" value="1"/>
</dbReference>
<evidence type="ECO:0000256" key="1">
    <source>
        <dbReference type="ARBA" id="ARBA00001913"/>
    </source>
</evidence>
<evidence type="ECO:0000256" key="5">
    <source>
        <dbReference type="ARBA" id="ARBA00022670"/>
    </source>
</evidence>
<evidence type="ECO:0000256" key="2">
    <source>
        <dbReference type="ARBA" id="ARBA00004613"/>
    </source>
</evidence>
<keyword evidence="7" id="KW-0677">Repeat</keyword>
<evidence type="ECO:0000256" key="6">
    <source>
        <dbReference type="ARBA" id="ARBA00022723"/>
    </source>
</evidence>
<dbReference type="GO" id="GO:0008270">
    <property type="term" value="F:zinc ion binding"/>
    <property type="evidence" value="ECO:0007669"/>
    <property type="project" value="InterPro"/>
</dbReference>
<evidence type="ECO:0000256" key="9">
    <source>
        <dbReference type="ARBA" id="ARBA00022833"/>
    </source>
</evidence>
<organism evidence="11 12">
    <name type="scientific">Thalassobaculum litoreum DSM 18839</name>
    <dbReference type="NCBI Taxonomy" id="1123362"/>
    <lineage>
        <taxon>Bacteria</taxon>
        <taxon>Pseudomonadati</taxon>
        <taxon>Pseudomonadota</taxon>
        <taxon>Alphaproteobacteria</taxon>
        <taxon>Rhodospirillales</taxon>
        <taxon>Thalassobaculaceae</taxon>
        <taxon>Thalassobaculum</taxon>
    </lineage>
</organism>
<comment type="similarity">
    <text evidence="3">Belongs to the peptidase M10B family.</text>
</comment>
<keyword evidence="9" id="KW-0862">Zinc</keyword>
<dbReference type="EMBL" id="FNBW01000035">
    <property type="protein sequence ID" value="SDG60988.1"/>
    <property type="molecule type" value="Genomic_DNA"/>
</dbReference>
<dbReference type="GO" id="GO:0005615">
    <property type="term" value="C:extracellular space"/>
    <property type="evidence" value="ECO:0007669"/>
    <property type="project" value="InterPro"/>
</dbReference>
<dbReference type="GO" id="GO:0005509">
    <property type="term" value="F:calcium ion binding"/>
    <property type="evidence" value="ECO:0007669"/>
    <property type="project" value="InterPro"/>
</dbReference>
<dbReference type="InterPro" id="IPR034033">
    <property type="entry name" value="Serralysin-like"/>
</dbReference>
<dbReference type="Gene3D" id="2.150.10.10">
    <property type="entry name" value="Serralysin-like metalloprotease, C-terminal"/>
    <property type="match status" value="1"/>
</dbReference>
<dbReference type="GO" id="GO:0006508">
    <property type="term" value="P:proteolysis"/>
    <property type="evidence" value="ECO:0007669"/>
    <property type="project" value="UniProtKB-KW"/>
</dbReference>
<gene>
    <name evidence="11" type="ORF">SAMN05660686_05009</name>
</gene>
<dbReference type="Pfam" id="PF08548">
    <property type="entry name" value="Peptidase_M10_C"/>
    <property type="match status" value="1"/>
</dbReference>
<dbReference type="InterPro" id="IPR043708">
    <property type="entry name" value="DUF5648"/>
</dbReference>
<dbReference type="InterPro" id="IPR001818">
    <property type="entry name" value="Pept_M10_metallopeptidase"/>
</dbReference>
<feature type="domain" description="Peptidase metallopeptidase" evidence="10">
    <location>
        <begin position="15"/>
        <end position="177"/>
    </location>
</feature>
<dbReference type="CDD" id="cd04277">
    <property type="entry name" value="ZnMc_serralysin_like"/>
    <property type="match status" value="1"/>
</dbReference>
<evidence type="ECO:0000259" key="10">
    <source>
        <dbReference type="SMART" id="SM00235"/>
    </source>
</evidence>
<evidence type="ECO:0000313" key="12">
    <source>
        <dbReference type="Proteomes" id="UP000198615"/>
    </source>
</evidence>
<evidence type="ECO:0000256" key="8">
    <source>
        <dbReference type="ARBA" id="ARBA00022801"/>
    </source>
</evidence>
<reference evidence="11 12" key="1">
    <citation type="submission" date="2016-10" db="EMBL/GenBank/DDBJ databases">
        <authorList>
            <person name="Varghese N."/>
            <person name="Submissions S."/>
        </authorList>
    </citation>
    <scope>NUCLEOTIDE SEQUENCE [LARGE SCALE GENOMIC DNA]</scope>
    <source>
        <strain evidence="11 12">DSM 18839</strain>
    </source>
</reference>
<dbReference type="InterPro" id="IPR013858">
    <property type="entry name" value="Peptidase_M10B_C"/>
</dbReference>
<accession>A0A8G2F0D7</accession>
<dbReference type="AlphaFoldDB" id="A0A8G2F0D7"/>
<keyword evidence="5" id="KW-0645">Protease</keyword>
<dbReference type="InterPro" id="IPR001343">
    <property type="entry name" value="Hemolysn_Ca-bd"/>
</dbReference>
<dbReference type="InterPro" id="IPR011049">
    <property type="entry name" value="Serralysin-like_metalloprot_C"/>
</dbReference>
<dbReference type="SMART" id="SM00235">
    <property type="entry name" value="ZnMc"/>
    <property type="match status" value="1"/>
</dbReference>
<evidence type="ECO:0000256" key="3">
    <source>
        <dbReference type="ARBA" id="ARBA00009490"/>
    </source>
</evidence>
<name>A0A8G2F0D7_9PROT</name>
<evidence type="ECO:0000256" key="7">
    <source>
        <dbReference type="ARBA" id="ARBA00022737"/>
    </source>
</evidence>
<dbReference type="Pfam" id="PF00353">
    <property type="entry name" value="HemolysinCabind"/>
    <property type="match status" value="1"/>
</dbReference>
<dbReference type="InterPro" id="IPR006026">
    <property type="entry name" value="Peptidase_Metallo"/>
</dbReference>
<evidence type="ECO:0000313" key="11">
    <source>
        <dbReference type="EMBL" id="SDG60988.1"/>
    </source>
</evidence>
<dbReference type="GO" id="GO:0004222">
    <property type="term" value="F:metalloendopeptidase activity"/>
    <property type="evidence" value="ECO:0007669"/>
    <property type="project" value="InterPro"/>
</dbReference>
<dbReference type="Gene3D" id="3.40.390.10">
    <property type="entry name" value="Collagenase (Catalytic Domain)"/>
    <property type="match status" value="1"/>
</dbReference>
<keyword evidence="12" id="KW-1185">Reference proteome</keyword>
<evidence type="ECO:0000256" key="4">
    <source>
        <dbReference type="ARBA" id="ARBA00022525"/>
    </source>
</evidence>
<sequence>MTYSFMTAAPSYADDDERFGFSAMNSAQRSAAVQALDAWAEVAGITFVEVSDAGDGGFIRFGTNDQLGISSGYAYYPGTSDANGDVYIANDQAVNQSPVAGDYGYLTLLHEIGHAIGLKHPGNYSADGNGTEGPYLPSSEDSEQYSVMSYNDHPGVSTYSQGPGLYDIAAIQYLYGANTTANAGDNTYILNDTQNPTIRTIWDTGGTDTIDFSGQTTGAVISLLAGSFSSVGPSGNGERASDNVAIAFGVTIENVSAGRGDDVVTGNAANNVLRGGLGDDQLDGGTGTDAALFSGAQAAYSWTSSGDFLNISGPDGSDTLSNLEILRFDDGSVNLRAENPVYRFYNSVSDTHFYTGSAAERDGIIETVPSFVYEGPNFATSSSGNQPVWRFYNTMTDSHFYTISTAERDWIAANMPTFNFEGEAYRASETQSDGMGALYRFLNTQTGSHFFTASATEASQVEATIPHFEAEGVAYYVGLL</sequence>
<dbReference type="Proteomes" id="UP000198615">
    <property type="component" value="Unassembled WGS sequence"/>
</dbReference>
<comment type="caution">
    <text evidence="11">The sequence shown here is derived from an EMBL/GenBank/DDBJ whole genome shotgun (WGS) entry which is preliminary data.</text>
</comment>
<dbReference type="Pfam" id="PF18885">
    <property type="entry name" value="DUF5648"/>
    <property type="match status" value="1"/>
</dbReference>
<proteinExistence type="inferred from homology"/>
<comment type="cofactor">
    <cofactor evidence="1">
        <name>Ca(2+)</name>
        <dbReference type="ChEBI" id="CHEBI:29108"/>
    </cofactor>
</comment>
<dbReference type="Pfam" id="PF00413">
    <property type="entry name" value="Peptidase_M10"/>
    <property type="match status" value="1"/>
</dbReference>
<keyword evidence="4" id="KW-0964">Secreted</keyword>
<keyword evidence="6" id="KW-0479">Metal-binding</keyword>
<keyword evidence="8" id="KW-0378">Hydrolase</keyword>
<dbReference type="GO" id="GO:0031012">
    <property type="term" value="C:extracellular matrix"/>
    <property type="evidence" value="ECO:0007669"/>
    <property type="project" value="InterPro"/>
</dbReference>
<dbReference type="SUPFAM" id="SSF51120">
    <property type="entry name" value="beta-Roll"/>
    <property type="match status" value="1"/>
</dbReference>
<comment type="subcellular location">
    <subcellularLocation>
        <location evidence="2">Secreted</location>
    </subcellularLocation>
</comment>
<protein>
    <submittedName>
        <fullName evidence="11">Matrixin</fullName>
    </submittedName>
</protein>